<comment type="caution">
    <text evidence="2">The sequence shown here is derived from an EMBL/GenBank/DDBJ whole genome shotgun (WGS) entry which is preliminary data.</text>
</comment>
<name>A0A4C1W0W9_EUMVA</name>
<accession>A0A4C1W0W9</accession>
<organism evidence="2 3">
    <name type="scientific">Eumeta variegata</name>
    <name type="common">Bagworm moth</name>
    <name type="synonym">Eumeta japonica</name>
    <dbReference type="NCBI Taxonomy" id="151549"/>
    <lineage>
        <taxon>Eukaryota</taxon>
        <taxon>Metazoa</taxon>
        <taxon>Ecdysozoa</taxon>
        <taxon>Arthropoda</taxon>
        <taxon>Hexapoda</taxon>
        <taxon>Insecta</taxon>
        <taxon>Pterygota</taxon>
        <taxon>Neoptera</taxon>
        <taxon>Endopterygota</taxon>
        <taxon>Lepidoptera</taxon>
        <taxon>Glossata</taxon>
        <taxon>Ditrysia</taxon>
        <taxon>Tineoidea</taxon>
        <taxon>Psychidae</taxon>
        <taxon>Oiketicinae</taxon>
        <taxon>Eumeta</taxon>
    </lineage>
</organism>
<evidence type="ECO:0000313" key="2">
    <source>
        <dbReference type="EMBL" id="GBP44149.1"/>
    </source>
</evidence>
<protein>
    <submittedName>
        <fullName evidence="2">Uncharacterized protein</fullName>
    </submittedName>
</protein>
<reference evidence="2 3" key="1">
    <citation type="journal article" date="2019" name="Commun. Biol.">
        <title>The bagworm genome reveals a unique fibroin gene that provides high tensile strength.</title>
        <authorList>
            <person name="Kono N."/>
            <person name="Nakamura H."/>
            <person name="Ohtoshi R."/>
            <person name="Tomita M."/>
            <person name="Numata K."/>
            <person name="Arakawa K."/>
        </authorList>
    </citation>
    <scope>NUCLEOTIDE SEQUENCE [LARGE SCALE GENOMIC DNA]</scope>
</reference>
<proteinExistence type="predicted"/>
<dbReference type="Proteomes" id="UP000299102">
    <property type="component" value="Unassembled WGS sequence"/>
</dbReference>
<keyword evidence="3" id="KW-1185">Reference proteome</keyword>
<sequence length="198" mass="21417">MTYTLAAMVCPRQLAGAAHARTADEPRRLIAVKIMARVQLTCIVKKSLEQFHIYRIKTESDSETATGVETESPRGRKSGPRSTMDEKDAWARPLTIVVGTYLAAAIRDSPLEGAVVVRIRNRPATLAVTPDRGRSFAARHVRGTRPSTTHCASVHCHRSTPVHCAPCRDGVAGAGGTPAPPPTASTYACPKDSKCRYR</sequence>
<evidence type="ECO:0000256" key="1">
    <source>
        <dbReference type="SAM" id="MobiDB-lite"/>
    </source>
</evidence>
<feature type="region of interest" description="Disordered" evidence="1">
    <location>
        <begin position="62"/>
        <end position="86"/>
    </location>
</feature>
<dbReference type="AlphaFoldDB" id="A0A4C1W0W9"/>
<gene>
    <name evidence="2" type="ORF">EVAR_31593_1</name>
</gene>
<dbReference type="EMBL" id="BGZK01000448">
    <property type="protein sequence ID" value="GBP44149.1"/>
    <property type="molecule type" value="Genomic_DNA"/>
</dbReference>
<evidence type="ECO:0000313" key="3">
    <source>
        <dbReference type="Proteomes" id="UP000299102"/>
    </source>
</evidence>